<feature type="domain" description="Aminoglycoside phosphotransferase" evidence="2">
    <location>
        <begin position="108"/>
        <end position="265"/>
    </location>
</feature>
<keyword evidence="4" id="KW-1185">Reference proteome</keyword>
<feature type="region of interest" description="Disordered" evidence="1">
    <location>
        <begin position="26"/>
        <end position="64"/>
    </location>
</feature>
<dbReference type="InterPro" id="IPR011009">
    <property type="entry name" value="Kinase-like_dom_sf"/>
</dbReference>
<dbReference type="InParanoid" id="A0A2K1QPQ3"/>
<proteinExistence type="predicted"/>
<dbReference type="Gene3D" id="1.10.510.10">
    <property type="entry name" value="Transferase(Phosphotransferase) domain 1"/>
    <property type="match status" value="1"/>
</dbReference>
<name>A0A2K1QPQ3_9PEZI</name>
<organism evidence="3 4">
    <name type="scientific">Sphaceloma murrayae</name>
    <dbReference type="NCBI Taxonomy" id="2082308"/>
    <lineage>
        <taxon>Eukaryota</taxon>
        <taxon>Fungi</taxon>
        <taxon>Dikarya</taxon>
        <taxon>Ascomycota</taxon>
        <taxon>Pezizomycotina</taxon>
        <taxon>Dothideomycetes</taxon>
        <taxon>Dothideomycetidae</taxon>
        <taxon>Myriangiales</taxon>
        <taxon>Elsinoaceae</taxon>
        <taxon>Sphaceloma</taxon>
    </lineage>
</organism>
<protein>
    <recommendedName>
        <fullName evidence="2">Aminoglycoside phosphotransferase domain-containing protein</fullName>
    </recommendedName>
</protein>
<dbReference type="SUPFAM" id="SSF56112">
    <property type="entry name" value="Protein kinase-like (PK-like)"/>
    <property type="match status" value="1"/>
</dbReference>
<dbReference type="PANTHER" id="PTHR21310">
    <property type="entry name" value="AMINOGLYCOSIDE PHOSPHOTRANSFERASE-RELATED-RELATED"/>
    <property type="match status" value="1"/>
</dbReference>
<dbReference type="Proteomes" id="UP000243797">
    <property type="component" value="Unassembled WGS sequence"/>
</dbReference>
<feature type="compositionally biased region" description="Basic and acidic residues" evidence="1">
    <location>
        <begin position="26"/>
        <end position="61"/>
    </location>
</feature>
<reference evidence="3 4" key="1">
    <citation type="submission" date="2017-06" db="EMBL/GenBank/DDBJ databases">
        <title>Draft genome sequence of a variant of Elsinoe murrayae.</title>
        <authorList>
            <person name="Cheng Q."/>
        </authorList>
    </citation>
    <scope>NUCLEOTIDE SEQUENCE [LARGE SCALE GENOMIC DNA]</scope>
    <source>
        <strain evidence="3 4">CQ-2017a</strain>
    </source>
</reference>
<comment type="caution">
    <text evidence="3">The sequence shown here is derived from an EMBL/GenBank/DDBJ whole genome shotgun (WGS) entry which is preliminary data.</text>
</comment>
<dbReference type="EMBL" id="NKHZ01000054">
    <property type="protein sequence ID" value="PNS17088.1"/>
    <property type="molecule type" value="Genomic_DNA"/>
</dbReference>
<evidence type="ECO:0000259" key="2">
    <source>
        <dbReference type="Pfam" id="PF01636"/>
    </source>
</evidence>
<dbReference type="InterPro" id="IPR002575">
    <property type="entry name" value="Aminoglycoside_PTrfase"/>
</dbReference>
<dbReference type="AlphaFoldDB" id="A0A2K1QPQ3"/>
<dbReference type="InterPro" id="IPR051678">
    <property type="entry name" value="AGP_Transferase"/>
</dbReference>
<gene>
    <name evidence="3" type="ORF">CAC42_3658</name>
</gene>
<dbReference type="PANTHER" id="PTHR21310:SF15">
    <property type="entry name" value="AMINOGLYCOSIDE PHOSPHOTRANSFERASE DOMAIN-CONTAINING PROTEIN"/>
    <property type="match status" value="1"/>
</dbReference>
<sequence length="395" mass="45368">MYIRNCVVARQNARAVSQGVHEGLGKEIDEGADKEANAEISRWKDKEKDGESDEQPDKVLDEELDGDLNGERVGKLVGKLNRGLANSEIVPLFNLYRLNRLAQRGHKILGAVKKQCESLKAPSVIAVTESYLLLEYIQGVPLGSWNRTSLSSQRRRKLLEGLASFYCMLWNTKIETENPGRSYRDWLTDEVDKGLSRSLKQNDGRWGDPLSFLLRRTLVDSDCFQIEDRGWLVRHGDMNAWNVIVDEDGFAGVVDWDTAQVVPAAAAIQHPLFLADIPGWYNDDVPSDQTFEQDREYLEDTIENLHHDPVEATKVRTLLRTSFQRQFLELSLRNRRINQEYIKTEVPKLEYSESLARSHMEEFLSHHHDMRNHPSVIDLEDRMHRKGLSSDYVLP</sequence>
<evidence type="ECO:0000256" key="1">
    <source>
        <dbReference type="SAM" id="MobiDB-lite"/>
    </source>
</evidence>
<dbReference type="Pfam" id="PF01636">
    <property type="entry name" value="APH"/>
    <property type="match status" value="1"/>
</dbReference>
<evidence type="ECO:0000313" key="4">
    <source>
        <dbReference type="Proteomes" id="UP000243797"/>
    </source>
</evidence>
<dbReference type="OrthoDB" id="2906425at2759"/>
<accession>A0A2K1QPQ3</accession>
<evidence type="ECO:0000313" key="3">
    <source>
        <dbReference type="EMBL" id="PNS17088.1"/>
    </source>
</evidence>